<dbReference type="AlphaFoldDB" id="A0A3L8SMR0"/>
<proteinExistence type="predicted"/>
<accession>A0A3L8SMR0</accession>
<evidence type="ECO:0000313" key="2">
    <source>
        <dbReference type="Proteomes" id="UP000276834"/>
    </source>
</evidence>
<evidence type="ECO:0000313" key="1">
    <source>
        <dbReference type="EMBL" id="RLW04787.1"/>
    </source>
</evidence>
<comment type="caution">
    <text evidence="1">The sequence shown here is derived from an EMBL/GenBank/DDBJ whole genome shotgun (WGS) entry which is preliminary data.</text>
</comment>
<sequence length="101" mass="11070">MNPRRGSCRHFSLPGTALLCGEAGAGAPRAALAARALKVARSIRAARRPSPHRVQLPRRRHRWALRAHRRCPAPARLADMMAFRIPRSALGMTPDVAIHGL</sequence>
<protein>
    <submittedName>
        <fullName evidence="1">Uncharacterized protein</fullName>
    </submittedName>
</protein>
<gene>
    <name evidence="1" type="ORF">DV515_00005447</name>
</gene>
<name>A0A3L8SMR0_CHLGU</name>
<organism evidence="1 2">
    <name type="scientific">Chloebia gouldiae</name>
    <name type="common">Gouldian finch</name>
    <name type="synonym">Erythrura gouldiae</name>
    <dbReference type="NCBI Taxonomy" id="44316"/>
    <lineage>
        <taxon>Eukaryota</taxon>
        <taxon>Metazoa</taxon>
        <taxon>Chordata</taxon>
        <taxon>Craniata</taxon>
        <taxon>Vertebrata</taxon>
        <taxon>Euteleostomi</taxon>
        <taxon>Archelosauria</taxon>
        <taxon>Archosauria</taxon>
        <taxon>Dinosauria</taxon>
        <taxon>Saurischia</taxon>
        <taxon>Theropoda</taxon>
        <taxon>Coelurosauria</taxon>
        <taxon>Aves</taxon>
        <taxon>Neognathae</taxon>
        <taxon>Neoaves</taxon>
        <taxon>Telluraves</taxon>
        <taxon>Australaves</taxon>
        <taxon>Passeriformes</taxon>
        <taxon>Passeroidea</taxon>
        <taxon>Passeridae</taxon>
        <taxon>Chloebia</taxon>
    </lineage>
</organism>
<dbReference type="EMBL" id="QUSF01000012">
    <property type="protein sequence ID" value="RLW04787.1"/>
    <property type="molecule type" value="Genomic_DNA"/>
</dbReference>
<reference evidence="1 2" key="1">
    <citation type="journal article" date="2018" name="Proc. R. Soc. B">
        <title>A non-coding region near Follistatin controls head colour polymorphism in the Gouldian finch.</title>
        <authorList>
            <person name="Toomey M.B."/>
            <person name="Marques C.I."/>
            <person name="Andrade P."/>
            <person name="Araujo P.M."/>
            <person name="Sabatino S."/>
            <person name="Gazda M.A."/>
            <person name="Afonso S."/>
            <person name="Lopes R.J."/>
            <person name="Corbo J.C."/>
            <person name="Carneiro M."/>
        </authorList>
    </citation>
    <scope>NUCLEOTIDE SEQUENCE [LARGE SCALE GENOMIC DNA]</scope>
    <source>
        <strain evidence="1">Red01</strain>
        <tissue evidence="1">Muscle</tissue>
    </source>
</reference>
<keyword evidence="2" id="KW-1185">Reference proteome</keyword>
<dbReference type="Proteomes" id="UP000276834">
    <property type="component" value="Unassembled WGS sequence"/>
</dbReference>